<keyword evidence="2" id="KW-1185">Reference proteome</keyword>
<dbReference type="OrthoDB" id="5295974at2"/>
<dbReference type="AlphaFoldDB" id="A0A077DHD2"/>
<proteinExistence type="predicted"/>
<dbReference type="eggNOG" id="COG4255">
    <property type="taxonomic scope" value="Bacteria"/>
</dbReference>
<dbReference type="KEGG" id="bpsi:IX83_03835"/>
<organism evidence="1 2">
    <name type="scientific">Basilea psittacipulmonis DSM 24701</name>
    <dbReference type="NCBI Taxonomy" id="1072685"/>
    <lineage>
        <taxon>Bacteria</taxon>
        <taxon>Pseudomonadati</taxon>
        <taxon>Pseudomonadota</taxon>
        <taxon>Betaproteobacteria</taxon>
        <taxon>Burkholderiales</taxon>
        <taxon>Alcaligenaceae</taxon>
        <taxon>Basilea</taxon>
    </lineage>
</organism>
<reference evidence="1 2" key="1">
    <citation type="journal article" date="2014" name="BMC Genomics">
        <title>A genomic perspective on a new bacterial genus and species from the Alcaligenaceae family, Basilea psittacipulmonis.</title>
        <authorList>
            <person name="Whiteson K.L."/>
            <person name="Hernandez D."/>
            <person name="Lazarevic V."/>
            <person name="Gaia N."/>
            <person name="Farinelli L."/>
            <person name="Francois P."/>
            <person name="Pilo P."/>
            <person name="Frey J."/>
            <person name="Schrenzel J."/>
        </authorList>
    </citation>
    <scope>NUCLEOTIDE SEQUENCE [LARGE SCALE GENOMIC DNA]</scope>
    <source>
        <strain evidence="1 2">DSM 24701</strain>
    </source>
</reference>
<dbReference type="Proteomes" id="UP000028945">
    <property type="component" value="Chromosome"/>
</dbReference>
<gene>
    <name evidence="1" type="ORF">IX83_03835</name>
</gene>
<dbReference type="EMBL" id="CP009238">
    <property type="protein sequence ID" value="AIL32553.1"/>
    <property type="molecule type" value="Genomic_DNA"/>
</dbReference>
<name>A0A077DHD2_9BURK</name>
<dbReference type="RefSeq" id="WP_038499345.1">
    <property type="nucleotide sequence ID" value="NZ_AFWK01000107.1"/>
</dbReference>
<evidence type="ECO:0000313" key="1">
    <source>
        <dbReference type="EMBL" id="AIL32553.1"/>
    </source>
</evidence>
<protein>
    <submittedName>
        <fullName evidence="1">Uncharacterized protein</fullName>
    </submittedName>
</protein>
<dbReference type="HOGENOM" id="CLU_1052374_0_0_4"/>
<sequence>MKKIITGTLPPKTIMQALFPQIQQKAPYFANYLKKMRAVRSDYLPTCGQTPLEWISQKQFTAPYQNGLIIQAVHIQFTQDGYCLTQPPVSEEEHHQIQTFCQEILADTHATLSPIGTGLWYCPVTYPAPAMTTDSIAQQLCVDWWPQDPIYRPIRQFMNEFQMRWHQLKNPTHEQKLNRCNSVWIYDAAVYANTQSDFIYRELEETFYQQNWEAWLHQLSRLDELFREASSLYLCASDRVYLFEPRTFIQKLLPQKSRNLSWYL</sequence>
<evidence type="ECO:0000313" key="2">
    <source>
        <dbReference type="Proteomes" id="UP000028945"/>
    </source>
</evidence>
<accession>A0A077DHD2</accession>
<dbReference type="STRING" id="1072685.IX83_03835"/>